<accession>A1ZVF2</accession>
<keyword evidence="2" id="KW-1185">Reference proteome</keyword>
<sequence length="64" mass="6841">MGGFGAICIGVVQSSNYQMGAFDQIRKKTGAFWGKQGHIGGETATFWAKSTLLQLILFTSLSAI</sequence>
<dbReference type="EMBL" id="AAWS01000045">
    <property type="protein sequence ID" value="EAY25650.1"/>
    <property type="molecule type" value="Genomic_DNA"/>
</dbReference>
<proteinExistence type="predicted"/>
<name>A1ZVF2_MICM2</name>
<protein>
    <submittedName>
        <fullName evidence="1">Uncharacterized protein</fullName>
    </submittedName>
</protein>
<dbReference type="Proteomes" id="UP000004095">
    <property type="component" value="Unassembled WGS sequence"/>
</dbReference>
<comment type="caution">
    <text evidence="1">The sequence shown here is derived from an EMBL/GenBank/DDBJ whole genome shotgun (WGS) entry which is preliminary data.</text>
</comment>
<evidence type="ECO:0000313" key="2">
    <source>
        <dbReference type="Proteomes" id="UP000004095"/>
    </source>
</evidence>
<gene>
    <name evidence="1" type="ORF">M23134_07301</name>
</gene>
<organism evidence="1 2">
    <name type="scientific">Microscilla marina ATCC 23134</name>
    <dbReference type="NCBI Taxonomy" id="313606"/>
    <lineage>
        <taxon>Bacteria</taxon>
        <taxon>Pseudomonadati</taxon>
        <taxon>Bacteroidota</taxon>
        <taxon>Cytophagia</taxon>
        <taxon>Cytophagales</taxon>
        <taxon>Microscillaceae</taxon>
        <taxon>Microscilla</taxon>
    </lineage>
</organism>
<dbReference type="AlphaFoldDB" id="A1ZVF2"/>
<evidence type="ECO:0000313" key="1">
    <source>
        <dbReference type="EMBL" id="EAY25650.1"/>
    </source>
</evidence>
<reference evidence="1 2" key="1">
    <citation type="submission" date="2007-01" db="EMBL/GenBank/DDBJ databases">
        <authorList>
            <person name="Haygood M."/>
            <person name="Podell S."/>
            <person name="Anderson C."/>
            <person name="Hopkinson B."/>
            <person name="Roe K."/>
            <person name="Barbeau K."/>
            <person name="Gaasterland T."/>
            <person name="Ferriera S."/>
            <person name="Johnson J."/>
            <person name="Kravitz S."/>
            <person name="Beeson K."/>
            <person name="Sutton G."/>
            <person name="Rogers Y.-H."/>
            <person name="Friedman R."/>
            <person name="Frazier M."/>
            <person name="Venter J.C."/>
        </authorList>
    </citation>
    <scope>NUCLEOTIDE SEQUENCE [LARGE SCALE GENOMIC DNA]</scope>
    <source>
        <strain evidence="1 2">ATCC 23134</strain>
    </source>
</reference>